<feature type="non-terminal residue" evidence="2">
    <location>
        <position position="1"/>
    </location>
</feature>
<sequence length="125" mass="13819">KKAKRYKAESLSVEHPELSAILMQGGYSRISRVRTAADPPVRLRHIVTCTFFGMRRTIATVGDQVPPKVATRIPQNLNYLWPLMPCIPDPLEIAPCTGEGTPTANIPPSSPAQKRRFGAHPYSNL</sequence>
<dbReference type="HOGENOM" id="CLU_1997959_0_0_1"/>
<keyword evidence="3" id="KW-1185">Reference proteome</keyword>
<dbReference type="InParanoid" id="B0DFK2"/>
<accession>B0DFK2</accession>
<reference evidence="2 3" key="1">
    <citation type="journal article" date="2008" name="Nature">
        <title>The genome of Laccaria bicolor provides insights into mycorrhizal symbiosis.</title>
        <authorList>
            <person name="Martin F."/>
            <person name="Aerts A."/>
            <person name="Ahren D."/>
            <person name="Brun A."/>
            <person name="Danchin E.G.J."/>
            <person name="Duchaussoy F."/>
            <person name="Gibon J."/>
            <person name="Kohler A."/>
            <person name="Lindquist E."/>
            <person name="Pereda V."/>
            <person name="Salamov A."/>
            <person name="Shapiro H.J."/>
            <person name="Wuyts J."/>
            <person name="Blaudez D."/>
            <person name="Buee M."/>
            <person name="Brokstein P."/>
            <person name="Canbaeck B."/>
            <person name="Cohen D."/>
            <person name="Courty P.E."/>
            <person name="Coutinho P.M."/>
            <person name="Delaruelle C."/>
            <person name="Detter J.C."/>
            <person name="Deveau A."/>
            <person name="DiFazio S."/>
            <person name="Duplessis S."/>
            <person name="Fraissinet-Tachet L."/>
            <person name="Lucic E."/>
            <person name="Frey-Klett P."/>
            <person name="Fourrey C."/>
            <person name="Feussner I."/>
            <person name="Gay G."/>
            <person name="Grimwood J."/>
            <person name="Hoegger P.J."/>
            <person name="Jain P."/>
            <person name="Kilaru S."/>
            <person name="Labbe J."/>
            <person name="Lin Y.C."/>
            <person name="Legue V."/>
            <person name="Le Tacon F."/>
            <person name="Marmeisse R."/>
            <person name="Melayah D."/>
            <person name="Montanini B."/>
            <person name="Muratet M."/>
            <person name="Nehls U."/>
            <person name="Niculita-Hirzel H."/>
            <person name="Oudot-Le Secq M.P."/>
            <person name="Peter M."/>
            <person name="Quesneville H."/>
            <person name="Rajashekar B."/>
            <person name="Reich M."/>
            <person name="Rouhier N."/>
            <person name="Schmutz J."/>
            <person name="Yin T."/>
            <person name="Chalot M."/>
            <person name="Henrissat B."/>
            <person name="Kuees U."/>
            <person name="Lucas S."/>
            <person name="Van de Peer Y."/>
            <person name="Podila G.K."/>
            <person name="Polle A."/>
            <person name="Pukkila P.J."/>
            <person name="Richardson P.M."/>
            <person name="Rouze P."/>
            <person name="Sanders I.R."/>
            <person name="Stajich J.E."/>
            <person name="Tunlid A."/>
            <person name="Tuskan G."/>
            <person name="Grigoriev I.V."/>
        </authorList>
    </citation>
    <scope>NUCLEOTIDE SEQUENCE [LARGE SCALE GENOMIC DNA]</scope>
    <source>
        <strain evidence="3">S238N-H82 / ATCC MYA-4686</strain>
    </source>
</reference>
<dbReference type="KEGG" id="lbc:LACBIDRAFT_328651"/>
<dbReference type="Proteomes" id="UP000001194">
    <property type="component" value="Unassembled WGS sequence"/>
</dbReference>
<name>B0DFK2_LACBS</name>
<proteinExistence type="predicted"/>
<feature type="region of interest" description="Disordered" evidence="1">
    <location>
        <begin position="97"/>
        <end position="125"/>
    </location>
</feature>
<evidence type="ECO:0000256" key="1">
    <source>
        <dbReference type="SAM" id="MobiDB-lite"/>
    </source>
</evidence>
<dbReference type="GeneID" id="6078335"/>
<organism evidence="3">
    <name type="scientific">Laccaria bicolor (strain S238N-H82 / ATCC MYA-4686)</name>
    <name type="common">Bicoloured deceiver</name>
    <name type="synonym">Laccaria laccata var. bicolor</name>
    <dbReference type="NCBI Taxonomy" id="486041"/>
    <lineage>
        <taxon>Eukaryota</taxon>
        <taxon>Fungi</taxon>
        <taxon>Dikarya</taxon>
        <taxon>Basidiomycota</taxon>
        <taxon>Agaricomycotina</taxon>
        <taxon>Agaricomycetes</taxon>
        <taxon>Agaricomycetidae</taxon>
        <taxon>Agaricales</taxon>
        <taxon>Agaricineae</taxon>
        <taxon>Hydnangiaceae</taxon>
        <taxon>Laccaria</taxon>
    </lineage>
</organism>
<evidence type="ECO:0000313" key="3">
    <source>
        <dbReference type="Proteomes" id="UP000001194"/>
    </source>
</evidence>
<gene>
    <name evidence="2" type="ORF">LACBIDRAFT_328651</name>
</gene>
<dbReference type="AlphaFoldDB" id="B0DFK2"/>
<evidence type="ECO:0000313" key="2">
    <source>
        <dbReference type="EMBL" id="EDR06878.1"/>
    </source>
</evidence>
<dbReference type="EMBL" id="DS547107">
    <property type="protein sequence ID" value="EDR06878.1"/>
    <property type="molecule type" value="Genomic_DNA"/>
</dbReference>
<protein>
    <submittedName>
        <fullName evidence="2">Predicted protein</fullName>
    </submittedName>
</protein>
<dbReference type="RefSeq" id="XP_001882725.1">
    <property type="nucleotide sequence ID" value="XM_001882690.1"/>
</dbReference>